<evidence type="ECO:0000313" key="2">
    <source>
        <dbReference type="Proteomes" id="UP000265520"/>
    </source>
</evidence>
<comment type="caution">
    <text evidence="1">The sequence shown here is derived from an EMBL/GenBank/DDBJ whole genome shotgun (WGS) entry which is preliminary data.</text>
</comment>
<protein>
    <submittedName>
        <fullName evidence="1">Uncharacterized protein</fullName>
    </submittedName>
</protein>
<feature type="non-terminal residue" evidence="1">
    <location>
        <position position="1"/>
    </location>
</feature>
<sequence>KNATPQHLIRRYSVKRWSKFKPELLSPARLEAWFKAHPNMCKVPVPVPNDFLVIRPKILDSLKDITDPQEFFDKMRETMTALSDQDIVASTSANDADLDNEDDYYGIEKM</sequence>
<dbReference type="EMBL" id="LXQA010249453">
    <property type="protein sequence ID" value="MCI37883.1"/>
    <property type="molecule type" value="Genomic_DNA"/>
</dbReference>
<reference evidence="1 2" key="1">
    <citation type="journal article" date="2018" name="Front. Plant Sci.">
        <title>Red Clover (Trifolium pratense) and Zigzag Clover (T. medium) - A Picture of Genomic Similarities and Differences.</title>
        <authorList>
            <person name="Dluhosova J."/>
            <person name="Istvanek J."/>
            <person name="Nedelnik J."/>
            <person name="Repkova J."/>
        </authorList>
    </citation>
    <scope>NUCLEOTIDE SEQUENCE [LARGE SCALE GENOMIC DNA]</scope>
    <source>
        <strain evidence="2">cv. 10/8</strain>
        <tissue evidence="1">Leaf</tissue>
    </source>
</reference>
<keyword evidence="2" id="KW-1185">Reference proteome</keyword>
<dbReference type="AlphaFoldDB" id="A0A392RMN3"/>
<proteinExistence type="predicted"/>
<evidence type="ECO:0000313" key="1">
    <source>
        <dbReference type="EMBL" id="MCI37883.1"/>
    </source>
</evidence>
<organism evidence="1 2">
    <name type="scientific">Trifolium medium</name>
    <dbReference type="NCBI Taxonomy" id="97028"/>
    <lineage>
        <taxon>Eukaryota</taxon>
        <taxon>Viridiplantae</taxon>
        <taxon>Streptophyta</taxon>
        <taxon>Embryophyta</taxon>
        <taxon>Tracheophyta</taxon>
        <taxon>Spermatophyta</taxon>
        <taxon>Magnoliopsida</taxon>
        <taxon>eudicotyledons</taxon>
        <taxon>Gunneridae</taxon>
        <taxon>Pentapetalae</taxon>
        <taxon>rosids</taxon>
        <taxon>fabids</taxon>
        <taxon>Fabales</taxon>
        <taxon>Fabaceae</taxon>
        <taxon>Papilionoideae</taxon>
        <taxon>50 kb inversion clade</taxon>
        <taxon>NPAAA clade</taxon>
        <taxon>Hologalegina</taxon>
        <taxon>IRL clade</taxon>
        <taxon>Trifolieae</taxon>
        <taxon>Trifolium</taxon>
    </lineage>
</organism>
<name>A0A392RMN3_9FABA</name>
<accession>A0A392RMN3</accession>
<dbReference type="Proteomes" id="UP000265520">
    <property type="component" value="Unassembled WGS sequence"/>
</dbReference>